<evidence type="ECO:0000313" key="4">
    <source>
        <dbReference type="Proteomes" id="UP000663629"/>
    </source>
</evidence>
<organism evidence="3 4">
    <name type="scientific">Paracoccus methylovorus</name>
    <dbReference type="NCBI Taxonomy" id="2812658"/>
    <lineage>
        <taxon>Bacteria</taxon>
        <taxon>Pseudomonadati</taxon>
        <taxon>Pseudomonadota</taxon>
        <taxon>Alphaproteobacteria</taxon>
        <taxon>Rhodobacterales</taxon>
        <taxon>Paracoccaceae</taxon>
        <taxon>Paracoccus</taxon>
    </lineage>
</organism>
<comment type="similarity">
    <text evidence="1">Belongs to the LysR transcriptional regulatory family.</text>
</comment>
<evidence type="ECO:0000256" key="1">
    <source>
        <dbReference type="ARBA" id="ARBA00009437"/>
    </source>
</evidence>
<dbReference type="SUPFAM" id="SSF46785">
    <property type="entry name" value="Winged helix' DNA-binding domain"/>
    <property type="match status" value="1"/>
</dbReference>
<protein>
    <submittedName>
        <fullName evidence="3">LysR family transcriptional regulator</fullName>
    </submittedName>
</protein>
<name>A0ABX7JPG7_9RHOB</name>
<dbReference type="Gene3D" id="1.10.10.10">
    <property type="entry name" value="Winged helix-like DNA-binding domain superfamily/Winged helix DNA-binding domain"/>
    <property type="match status" value="1"/>
</dbReference>
<dbReference type="InterPro" id="IPR036390">
    <property type="entry name" value="WH_DNA-bd_sf"/>
</dbReference>
<dbReference type="Proteomes" id="UP000663629">
    <property type="component" value="Plasmid p2"/>
</dbReference>
<sequence length="63" mass="6639">MIRDLQALRTLVAIAAGGSFAAAAASLRMSRAMASKHVLDLEAELGVKLISRTTRRLSLTEAG</sequence>
<dbReference type="PANTHER" id="PTHR30537:SF5">
    <property type="entry name" value="HTH-TYPE TRANSCRIPTIONAL ACTIVATOR TTDR-RELATED"/>
    <property type="match status" value="1"/>
</dbReference>
<dbReference type="PROSITE" id="PS50931">
    <property type="entry name" value="HTH_LYSR"/>
    <property type="match status" value="1"/>
</dbReference>
<keyword evidence="4" id="KW-1185">Reference proteome</keyword>
<feature type="domain" description="HTH lysR-type" evidence="2">
    <location>
        <begin position="1"/>
        <end position="60"/>
    </location>
</feature>
<dbReference type="PANTHER" id="PTHR30537">
    <property type="entry name" value="HTH-TYPE TRANSCRIPTIONAL REGULATOR"/>
    <property type="match status" value="1"/>
</dbReference>
<accession>A0ABX7JPG7</accession>
<proteinExistence type="inferred from homology"/>
<dbReference type="Pfam" id="PF00126">
    <property type="entry name" value="HTH_1"/>
    <property type="match status" value="1"/>
</dbReference>
<reference evidence="3 4" key="1">
    <citation type="submission" date="2021-02" db="EMBL/GenBank/DDBJ databases">
        <title>Paracoccus methylovroum sp.nov., a new methanol and methylamine utilizing methylotrophic denitrifer.</title>
        <authorList>
            <person name="Timsy T."/>
            <person name="Behrendt U."/>
            <person name="Ulrich A."/>
            <person name="Spanner T."/>
            <person name="Foesel B.U."/>
            <person name="Horn M.A."/>
            <person name="Kolb S."/>
        </authorList>
    </citation>
    <scope>NUCLEOTIDE SEQUENCE [LARGE SCALE GENOMIC DNA]</scope>
    <source>
        <strain evidence="3 4">H4-D09</strain>
        <plasmid evidence="3 4">p2</plasmid>
    </source>
</reference>
<dbReference type="InterPro" id="IPR036388">
    <property type="entry name" value="WH-like_DNA-bd_sf"/>
</dbReference>
<evidence type="ECO:0000313" key="3">
    <source>
        <dbReference type="EMBL" id="QRZ16172.1"/>
    </source>
</evidence>
<evidence type="ECO:0000259" key="2">
    <source>
        <dbReference type="PROSITE" id="PS50931"/>
    </source>
</evidence>
<dbReference type="EMBL" id="CP070372">
    <property type="protein sequence ID" value="QRZ16172.1"/>
    <property type="molecule type" value="Genomic_DNA"/>
</dbReference>
<dbReference type="InterPro" id="IPR000847">
    <property type="entry name" value="LysR_HTH_N"/>
</dbReference>
<gene>
    <name evidence="3" type="ORF">JWJ88_20575</name>
</gene>
<geneLocation type="plasmid" evidence="3 4">
    <name>p2</name>
</geneLocation>
<dbReference type="InterPro" id="IPR058163">
    <property type="entry name" value="LysR-type_TF_proteobact-type"/>
</dbReference>
<dbReference type="RefSeq" id="WP_205297056.1">
    <property type="nucleotide sequence ID" value="NZ_CP070372.1"/>
</dbReference>
<keyword evidence="3" id="KW-0614">Plasmid</keyword>